<reference evidence="1" key="1">
    <citation type="journal article" date="2023" name="G3 (Bethesda)">
        <title>A reference genome for the long-term kleptoplast-retaining sea slug Elysia crispata morphotype clarki.</title>
        <authorList>
            <person name="Eastman K.E."/>
            <person name="Pendleton A.L."/>
            <person name="Shaikh M.A."/>
            <person name="Suttiyut T."/>
            <person name="Ogas R."/>
            <person name="Tomko P."/>
            <person name="Gavelis G."/>
            <person name="Widhalm J.R."/>
            <person name="Wisecaver J.H."/>
        </authorList>
    </citation>
    <scope>NUCLEOTIDE SEQUENCE</scope>
    <source>
        <strain evidence="1">ECLA1</strain>
    </source>
</reference>
<proteinExistence type="predicted"/>
<dbReference type="Proteomes" id="UP001283361">
    <property type="component" value="Unassembled WGS sequence"/>
</dbReference>
<organism evidence="1 2">
    <name type="scientific">Elysia crispata</name>
    <name type="common">lettuce slug</name>
    <dbReference type="NCBI Taxonomy" id="231223"/>
    <lineage>
        <taxon>Eukaryota</taxon>
        <taxon>Metazoa</taxon>
        <taxon>Spiralia</taxon>
        <taxon>Lophotrochozoa</taxon>
        <taxon>Mollusca</taxon>
        <taxon>Gastropoda</taxon>
        <taxon>Heterobranchia</taxon>
        <taxon>Euthyneura</taxon>
        <taxon>Panpulmonata</taxon>
        <taxon>Sacoglossa</taxon>
        <taxon>Placobranchoidea</taxon>
        <taxon>Plakobranchidae</taxon>
        <taxon>Elysia</taxon>
    </lineage>
</organism>
<dbReference type="AlphaFoldDB" id="A0AAE0YAR0"/>
<comment type="caution">
    <text evidence="1">The sequence shown here is derived from an EMBL/GenBank/DDBJ whole genome shotgun (WGS) entry which is preliminary data.</text>
</comment>
<keyword evidence="2" id="KW-1185">Reference proteome</keyword>
<accession>A0AAE0YAR0</accession>
<sequence>MCRKCLKVNSSAVLGVKRVVDPLSRYSKVGPQVYNNKNKAKEILELYRPCQHSPAGLLSGTAKITSARIRCHLNKIIFPNQGASVDFIAPRYQFRVAVAQPWRAQQSPE</sequence>
<evidence type="ECO:0000313" key="2">
    <source>
        <dbReference type="Proteomes" id="UP001283361"/>
    </source>
</evidence>
<protein>
    <submittedName>
        <fullName evidence="1">Uncharacterized protein</fullName>
    </submittedName>
</protein>
<name>A0AAE0YAR0_9GAST</name>
<evidence type="ECO:0000313" key="1">
    <source>
        <dbReference type="EMBL" id="KAK3738973.1"/>
    </source>
</evidence>
<dbReference type="EMBL" id="JAWDGP010006561">
    <property type="protein sequence ID" value="KAK3738973.1"/>
    <property type="molecule type" value="Genomic_DNA"/>
</dbReference>
<gene>
    <name evidence="1" type="ORF">RRG08_015174</name>
</gene>